<gene>
    <name evidence="1" type="ORF">DPEC_G00198340</name>
</gene>
<keyword evidence="2" id="KW-1185">Reference proteome</keyword>
<protein>
    <submittedName>
        <fullName evidence="1">Uncharacterized protein</fullName>
    </submittedName>
</protein>
<sequence length="67" mass="7242">MAPSEGNMSVLTGAAGISRRAFRKSPYGVVRRAFFGGRRQHLSTHEVGVARGTSTHWGKDRAVAWTG</sequence>
<evidence type="ECO:0000313" key="1">
    <source>
        <dbReference type="EMBL" id="KAJ7999816.1"/>
    </source>
</evidence>
<dbReference type="EMBL" id="CM055743">
    <property type="protein sequence ID" value="KAJ7999816.1"/>
    <property type="molecule type" value="Genomic_DNA"/>
</dbReference>
<comment type="caution">
    <text evidence="1">The sequence shown here is derived from an EMBL/GenBank/DDBJ whole genome shotgun (WGS) entry which is preliminary data.</text>
</comment>
<evidence type="ECO:0000313" key="2">
    <source>
        <dbReference type="Proteomes" id="UP001157502"/>
    </source>
</evidence>
<accession>A0ACC2G8A9</accession>
<name>A0ACC2G8A9_DALPE</name>
<dbReference type="Proteomes" id="UP001157502">
    <property type="component" value="Chromosome 16"/>
</dbReference>
<proteinExistence type="predicted"/>
<reference evidence="1" key="1">
    <citation type="submission" date="2021-05" db="EMBL/GenBank/DDBJ databases">
        <authorList>
            <person name="Pan Q."/>
            <person name="Jouanno E."/>
            <person name="Zahm M."/>
            <person name="Klopp C."/>
            <person name="Cabau C."/>
            <person name="Louis A."/>
            <person name="Berthelot C."/>
            <person name="Parey E."/>
            <person name="Roest Crollius H."/>
            <person name="Montfort J."/>
            <person name="Robinson-Rechavi M."/>
            <person name="Bouchez O."/>
            <person name="Lampietro C."/>
            <person name="Lopez Roques C."/>
            <person name="Donnadieu C."/>
            <person name="Postlethwait J."/>
            <person name="Bobe J."/>
            <person name="Dillon D."/>
            <person name="Chandos A."/>
            <person name="von Hippel F."/>
            <person name="Guiguen Y."/>
        </authorList>
    </citation>
    <scope>NUCLEOTIDE SEQUENCE</scope>
    <source>
        <strain evidence="1">YG-Jan2019</strain>
    </source>
</reference>
<organism evidence="1 2">
    <name type="scientific">Dallia pectoralis</name>
    <name type="common">Alaska blackfish</name>
    <dbReference type="NCBI Taxonomy" id="75939"/>
    <lineage>
        <taxon>Eukaryota</taxon>
        <taxon>Metazoa</taxon>
        <taxon>Chordata</taxon>
        <taxon>Craniata</taxon>
        <taxon>Vertebrata</taxon>
        <taxon>Euteleostomi</taxon>
        <taxon>Actinopterygii</taxon>
        <taxon>Neopterygii</taxon>
        <taxon>Teleostei</taxon>
        <taxon>Protacanthopterygii</taxon>
        <taxon>Esociformes</taxon>
        <taxon>Umbridae</taxon>
        <taxon>Dallia</taxon>
    </lineage>
</organism>